<proteinExistence type="predicted"/>
<comment type="caution">
    <text evidence="1">The sequence shown here is derived from an EMBL/GenBank/DDBJ whole genome shotgun (WGS) entry which is preliminary data.</text>
</comment>
<dbReference type="Proteomes" id="UP000692954">
    <property type="component" value="Unassembled WGS sequence"/>
</dbReference>
<organism evidence="1 2">
    <name type="scientific">Paramecium sonneborni</name>
    <dbReference type="NCBI Taxonomy" id="65129"/>
    <lineage>
        <taxon>Eukaryota</taxon>
        <taxon>Sar</taxon>
        <taxon>Alveolata</taxon>
        <taxon>Ciliophora</taxon>
        <taxon>Intramacronucleata</taxon>
        <taxon>Oligohymenophorea</taxon>
        <taxon>Peniculida</taxon>
        <taxon>Parameciidae</taxon>
        <taxon>Paramecium</taxon>
    </lineage>
</organism>
<keyword evidence="2" id="KW-1185">Reference proteome</keyword>
<accession>A0A8S1RNQ7</accession>
<name>A0A8S1RNQ7_9CILI</name>
<dbReference type="AlphaFoldDB" id="A0A8S1RNQ7"/>
<dbReference type="EMBL" id="CAJJDN010000186">
    <property type="protein sequence ID" value="CAD8128344.1"/>
    <property type="molecule type" value="Genomic_DNA"/>
</dbReference>
<protein>
    <submittedName>
        <fullName evidence="1">Uncharacterized protein</fullName>
    </submittedName>
</protein>
<reference evidence="1" key="1">
    <citation type="submission" date="2021-01" db="EMBL/GenBank/DDBJ databases">
        <authorList>
            <consortium name="Genoscope - CEA"/>
            <person name="William W."/>
        </authorList>
    </citation>
    <scope>NUCLEOTIDE SEQUENCE</scope>
</reference>
<evidence type="ECO:0000313" key="1">
    <source>
        <dbReference type="EMBL" id="CAD8128344.1"/>
    </source>
</evidence>
<gene>
    <name evidence="1" type="ORF">PSON_ATCC_30995.1.T1860031</name>
</gene>
<sequence length="91" mass="11013">MFQEMSLEGNKIKESRESEKKIIEAGLFNKCIYQRFNENLNQLNIFIKQRGNIQKQFIYRKKKKRNFGQSFKNLFVWGRSLKKITNNLSVY</sequence>
<evidence type="ECO:0000313" key="2">
    <source>
        <dbReference type="Proteomes" id="UP000692954"/>
    </source>
</evidence>